<evidence type="ECO:0000313" key="1">
    <source>
        <dbReference type="EMBL" id="GAJ17105.1"/>
    </source>
</evidence>
<dbReference type="AlphaFoldDB" id="X1VYA2"/>
<reference evidence="1" key="1">
    <citation type="journal article" date="2014" name="Front. Microbiol.">
        <title>High frequency of phylogenetically diverse reductive dehalogenase-homologous genes in deep subseafloor sedimentary metagenomes.</title>
        <authorList>
            <person name="Kawai M."/>
            <person name="Futagami T."/>
            <person name="Toyoda A."/>
            <person name="Takaki Y."/>
            <person name="Nishi S."/>
            <person name="Hori S."/>
            <person name="Arai W."/>
            <person name="Tsubouchi T."/>
            <person name="Morono Y."/>
            <person name="Uchiyama I."/>
            <person name="Ito T."/>
            <person name="Fujiyama A."/>
            <person name="Inagaki F."/>
            <person name="Takami H."/>
        </authorList>
    </citation>
    <scope>NUCLEOTIDE SEQUENCE</scope>
    <source>
        <strain evidence="1">Expedition CK06-06</strain>
    </source>
</reference>
<sequence>MRPEDKRVKKYTEQCTIRFSKEQYERILEVAILLGGQDISETVRELVDLAYALLESSQNITMYDIIMHFLPKRKE</sequence>
<protein>
    <submittedName>
        <fullName evidence="1">Uncharacterized protein</fullName>
    </submittedName>
</protein>
<comment type="caution">
    <text evidence="1">The sequence shown here is derived from an EMBL/GenBank/DDBJ whole genome shotgun (WGS) entry which is preliminary data.</text>
</comment>
<accession>X1VYA2</accession>
<gene>
    <name evidence="1" type="ORF">S12H4_62211</name>
</gene>
<dbReference type="EMBL" id="BARW01041619">
    <property type="protein sequence ID" value="GAJ17105.1"/>
    <property type="molecule type" value="Genomic_DNA"/>
</dbReference>
<proteinExistence type="predicted"/>
<organism evidence="1">
    <name type="scientific">marine sediment metagenome</name>
    <dbReference type="NCBI Taxonomy" id="412755"/>
    <lineage>
        <taxon>unclassified sequences</taxon>
        <taxon>metagenomes</taxon>
        <taxon>ecological metagenomes</taxon>
    </lineage>
</organism>
<feature type="non-terminal residue" evidence="1">
    <location>
        <position position="75"/>
    </location>
</feature>
<name>X1VYA2_9ZZZZ</name>